<dbReference type="AlphaFoldDB" id="A0A1D7ZUU8"/>
<dbReference type="PIRSF" id="PIRSF000098">
    <property type="entry name" value="Homoser_dehydrog"/>
    <property type="match status" value="1"/>
</dbReference>
<evidence type="ECO:0000256" key="11">
    <source>
        <dbReference type="ARBA" id="ARBA00023053"/>
    </source>
</evidence>
<dbReference type="Gene3D" id="3.30.360.10">
    <property type="entry name" value="Dihydrodipicolinate Reductase, domain 2"/>
    <property type="match status" value="1"/>
</dbReference>
<dbReference type="Gene3D" id="3.30.70.260">
    <property type="match status" value="1"/>
</dbReference>
<dbReference type="Gene3D" id="3.40.50.720">
    <property type="entry name" value="NAD(P)-binding Rossmann-like Domain"/>
    <property type="match status" value="1"/>
</dbReference>
<dbReference type="PANTHER" id="PTHR43331:SF1">
    <property type="entry name" value="HOMOSERINE DEHYDROGENASE"/>
    <property type="match status" value="1"/>
</dbReference>
<evidence type="ECO:0000256" key="5">
    <source>
        <dbReference type="ARBA" id="ARBA00013213"/>
    </source>
</evidence>
<evidence type="ECO:0000256" key="13">
    <source>
        <dbReference type="ARBA" id="ARBA00048841"/>
    </source>
</evidence>
<evidence type="ECO:0000256" key="8">
    <source>
        <dbReference type="ARBA" id="ARBA00022697"/>
    </source>
</evidence>
<reference evidence="19 20" key="1">
    <citation type="submission" date="2016-09" db="EMBL/GenBank/DDBJ databases">
        <title>Genome Sequence of the Lactobacillus fermentum strain NCC2970 (CNCM I-5068).</title>
        <authorList>
            <person name="Barretto C."/>
            <person name="Ngom-Bru C."/>
            <person name="Genevaz A."/>
            <person name="Fournier C."/>
            <person name="Moine D."/>
            <person name="Kassam M."/>
            <person name="Iltis A."/>
            <person name="Sagory-Zalkind P."/>
            <person name="Faucherand G."/>
            <person name="Descombes P."/>
            <person name="Duboux S."/>
        </authorList>
    </citation>
    <scope>NUCLEOTIDE SEQUENCE [LARGE SCALE GENOMIC DNA]</scope>
    <source>
        <strain evidence="19 20">NCC2970</strain>
    </source>
</reference>
<dbReference type="Pfam" id="PF00742">
    <property type="entry name" value="Homoserine_dh"/>
    <property type="match status" value="1"/>
</dbReference>
<evidence type="ECO:0000256" key="6">
    <source>
        <dbReference type="ARBA" id="ARBA00013376"/>
    </source>
</evidence>
<keyword evidence="12 16" id="KW-0486">Methionine biosynthesis</keyword>
<comment type="pathway">
    <text evidence="2 16">Amino-acid biosynthesis; L-threonine biosynthesis; L-threonine from L-aspartate: step 3/5.</text>
</comment>
<comment type="similarity">
    <text evidence="4 17">Belongs to the homoserine dehydrogenase family.</text>
</comment>
<gene>
    <name evidence="19" type="ORF">LACFE_CDS0158</name>
</gene>
<dbReference type="GO" id="GO:0050661">
    <property type="term" value="F:NADP binding"/>
    <property type="evidence" value="ECO:0007669"/>
    <property type="project" value="InterPro"/>
</dbReference>
<evidence type="ECO:0000256" key="16">
    <source>
        <dbReference type="RuleBase" id="RU000579"/>
    </source>
</evidence>
<dbReference type="UniPathway" id="UPA00051">
    <property type="reaction ID" value="UER00465"/>
</dbReference>
<comment type="catalytic activity">
    <reaction evidence="13">
        <text>L-homoserine + NADP(+) = L-aspartate 4-semialdehyde + NADPH + H(+)</text>
        <dbReference type="Rhea" id="RHEA:15761"/>
        <dbReference type="ChEBI" id="CHEBI:15378"/>
        <dbReference type="ChEBI" id="CHEBI:57476"/>
        <dbReference type="ChEBI" id="CHEBI:57783"/>
        <dbReference type="ChEBI" id="CHEBI:58349"/>
        <dbReference type="ChEBI" id="CHEBI:537519"/>
        <dbReference type="EC" id="1.1.1.3"/>
    </reaction>
    <physiologicalReaction direction="right-to-left" evidence="13">
        <dbReference type="Rhea" id="RHEA:15763"/>
    </physiologicalReaction>
</comment>
<evidence type="ECO:0000256" key="3">
    <source>
        <dbReference type="ARBA" id="ARBA00005062"/>
    </source>
</evidence>
<dbReference type="PANTHER" id="PTHR43331">
    <property type="entry name" value="HOMOSERINE DEHYDROGENASE"/>
    <property type="match status" value="1"/>
</dbReference>
<dbReference type="GO" id="GO:0004412">
    <property type="term" value="F:homoserine dehydrogenase activity"/>
    <property type="evidence" value="ECO:0007669"/>
    <property type="project" value="UniProtKB-EC"/>
</dbReference>
<protein>
    <recommendedName>
        <fullName evidence="6 16">Homoserine dehydrogenase</fullName>
        <ecNumber evidence="5 16">1.1.1.3</ecNumber>
    </recommendedName>
</protein>
<dbReference type="InterPro" id="IPR001342">
    <property type="entry name" value="HDH_cat"/>
</dbReference>
<dbReference type="NCBIfam" id="NF004976">
    <property type="entry name" value="PRK06349.1"/>
    <property type="match status" value="1"/>
</dbReference>
<dbReference type="Proteomes" id="UP000094714">
    <property type="component" value="Chromosome"/>
</dbReference>
<feature type="binding site" evidence="15">
    <location>
        <position position="192"/>
    </location>
    <ligand>
        <name>L-homoserine</name>
        <dbReference type="ChEBI" id="CHEBI:57476"/>
    </ligand>
</feature>
<dbReference type="EC" id="1.1.1.3" evidence="5 16"/>
<organism evidence="19 20">
    <name type="scientific">Limosilactobacillus fermentum</name>
    <name type="common">Lactobacillus fermentum</name>
    <dbReference type="NCBI Taxonomy" id="1613"/>
    <lineage>
        <taxon>Bacteria</taxon>
        <taxon>Bacillati</taxon>
        <taxon>Bacillota</taxon>
        <taxon>Bacilli</taxon>
        <taxon>Lactobacillales</taxon>
        <taxon>Lactobacillaceae</taxon>
        <taxon>Limosilactobacillus</taxon>
    </lineage>
</organism>
<evidence type="ECO:0000256" key="15">
    <source>
        <dbReference type="PIRSR" id="PIRSR000098-2"/>
    </source>
</evidence>
<dbReference type="PROSITE" id="PS01042">
    <property type="entry name" value="HOMOSER_DHGENASE"/>
    <property type="match status" value="1"/>
</dbReference>
<evidence type="ECO:0000313" key="20">
    <source>
        <dbReference type="Proteomes" id="UP000094714"/>
    </source>
</evidence>
<name>A0A1D7ZUU8_LIMFE</name>
<keyword evidence="8 16" id="KW-0791">Threonine biosynthesis</keyword>
<dbReference type="InterPro" id="IPR036291">
    <property type="entry name" value="NAD(P)-bd_dom_sf"/>
</dbReference>
<dbReference type="InterPro" id="IPR016204">
    <property type="entry name" value="HDH"/>
</dbReference>
<dbReference type="FunFam" id="3.30.360.10:FF:000005">
    <property type="entry name" value="Homoserine dehydrogenase"/>
    <property type="match status" value="1"/>
</dbReference>
<evidence type="ECO:0000256" key="9">
    <source>
        <dbReference type="ARBA" id="ARBA00022857"/>
    </source>
</evidence>
<comment type="cofactor">
    <cofactor evidence="1">
        <name>a metal cation</name>
        <dbReference type="ChEBI" id="CHEBI:25213"/>
    </cofactor>
</comment>
<sequence>MELMREIKVGLLGLGTVGSGVLKMIQENGDKITNVTGQRITVKTALVRNPAKHEAVADSVTLTTDFAEILNDEEIDIAVELLGGLHPAEEYITALLKQHKHVVTANKDLIAAVGPRLAQLAHDNHCDLMYEASVAGGIPILRTIANSFSADQILEVKGIVNGTTNYILTQMAKQGLDYDTALKQAQELGFAEADPTNDVKGKDAAFKMVILSHFAFGTEVAVDELEIVGIDQLTKEDVAQASKLGYVVKLVGLAKVVNHGLFVEVAPTLVNQSHPLASINNENNAVMVTGQAVGDTLFYGPGAGGLPTANSVLSDITSTTKNLVLKTTGNSFNNFAQELGPADPKAVSFPYYLSLKMPDVPGQMQQLAGLMTQVGASFQQLVQTAAHQGHAHVVVITHAINQAQLAQLKELLDQSPTLSLQAAYKVLD</sequence>
<evidence type="ECO:0000256" key="1">
    <source>
        <dbReference type="ARBA" id="ARBA00001920"/>
    </source>
</evidence>
<dbReference type="Pfam" id="PF03447">
    <property type="entry name" value="NAD_binding_3"/>
    <property type="match status" value="1"/>
</dbReference>
<feature type="binding site" evidence="15">
    <location>
        <begin position="12"/>
        <end position="19"/>
    </location>
    <ligand>
        <name>NADP(+)</name>
        <dbReference type="ChEBI" id="CHEBI:58349"/>
    </ligand>
</feature>
<dbReference type="SUPFAM" id="SSF55021">
    <property type="entry name" value="ACT-like"/>
    <property type="match status" value="1"/>
</dbReference>
<evidence type="ECO:0000313" key="19">
    <source>
        <dbReference type="EMBL" id="AOR73638.1"/>
    </source>
</evidence>
<evidence type="ECO:0000256" key="2">
    <source>
        <dbReference type="ARBA" id="ARBA00005056"/>
    </source>
</evidence>
<dbReference type="GO" id="GO:0009086">
    <property type="term" value="P:methionine biosynthetic process"/>
    <property type="evidence" value="ECO:0007669"/>
    <property type="project" value="UniProtKB-KW"/>
</dbReference>
<dbReference type="SUPFAM" id="SSF55347">
    <property type="entry name" value="Glyceraldehyde-3-phosphate dehydrogenase-like, C-terminal domain"/>
    <property type="match status" value="1"/>
</dbReference>
<evidence type="ECO:0000256" key="17">
    <source>
        <dbReference type="RuleBase" id="RU004171"/>
    </source>
</evidence>
<evidence type="ECO:0000256" key="7">
    <source>
        <dbReference type="ARBA" id="ARBA00022605"/>
    </source>
</evidence>
<dbReference type="SUPFAM" id="SSF51735">
    <property type="entry name" value="NAD(P)-binding Rossmann-fold domains"/>
    <property type="match status" value="1"/>
</dbReference>
<evidence type="ECO:0000256" key="10">
    <source>
        <dbReference type="ARBA" id="ARBA00023002"/>
    </source>
</evidence>
<keyword evidence="9 15" id="KW-0521">NADP</keyword>
<feature type="domain" description="ACT" evidence="18">
    <location>
        <begin position="352"/>
        <end position="428"/>
    </location>
</feature>
<evidence type="ECO:0000256" key="12">
    <source>
        <dbReference type="ARBA" id="ARBA00023167"/>
    </source>
</evidence>
<keyword evidence="10 16" id="KW-0560">Oxidoreductase</keyword>
<comment type="pathway">
    <text evidence="3 16">Amino-acid biosynthesis; L-methionine biosynthesis via de novo pathway; L-homoserine from L-aspartate: step 3/3.</text>
</comment>
<evidence type="ECO:0000256" key="4">
    <source>
        <dbReference type="ARBA" id="ARBA00006753"/>
    </source>
</evidence>
<feature type="binding site" evidence="15">
    <location>
        <position position="107"/>
    </location>
    <ligand>
        <name>NADPH</name>
        <dbReference type="ChEBI" id="CHEBI:57783"/>
    </ligand>
</feature>
<dbReference type="InterPro" id="IPR045865">
    <property type="entry name" value="ACT-like_dom_sf"/>
</dbReference>
<dbReference type="InterPro" id="IPR019811">
    <property type="entry name" value="HDH_CS"/>
</dbReference>
<keyword evidence="7 16" id="KW-0028">Amino-acid biosynthesis</keyword>
<dbReference type="InterPro" id="IPR005106">
    <property type="entry name" value="Asp/hSer_DH_NAD-bd"/>
</dbReference>
<dbReference type="PROSITE" id="PS51671">
    <property type="entry name" value="ACT"/>
    <property type="match status" value="1"/>
</dbReference>
<dbReference type="GO" id="GO:0009088">
    <property type="term" value="P:threonine biosynthetic process"/>
    <property type="evidence" value="ECO:0007669"/>
    <property type="project" value="UniProtKB-UniPathway"/>
</dbReference>
<dbReference type="UniPathway" id="UPA00050">
    <property type="reaction ID" value="UER00063"/>
</dbReference>
<proteinExistence type="inferred from homology"/>
<evidence type="ECO:0000259" key="18">
    <source>
        <dbReference type="PROSITE" id="PS51671"/>
    </source>
</evidence>
<dbReference type="EMBL" id="CP017151">
    <property type="protein sequence ID" value="AOR73638.1"/>
    <property type="molecule type" value="Genomic_DNA"/>
</dbReference>
<accession>A0A1D7ZUU8</accession>
<dbReference type="PATRIC" id="fig|1613.112.peg.168"/>
<keyword evidence="11" id="KW-0915">Sodium</keyword>
<feature type="active site" description="Proton donor" evidence="14">
    <location>
        <position position="207"/>
    </location>
</feature>
<evidence type="ECO:0000256" key="14">
    <source>
        <dbReference type="PIRSR" id="PIRSR000098-1"/>
    </source>
</evidence>
<dbReference type="InterPro" id="IPR002912">
    <property type="entry name" value="ACT_dom"/>
</dbReference>